<dbReference type="AlphaFoldDB" id="A0A0E9SBK7"/>
<proteinExistence type="predicted"/>
<dbReference type="EMBL" id="GBXM01069911">
    <property type="protein sequence ID" value="JAH38666.1"/>
    <property type="molecule type" value="Transcribed_RNA"/>
</dbReference>
<evidence type="ECO:0000313" key="1">
    <source>
        <dbReference type="EMBL" id="JAH38666.1"/>
    </source>
</evidence>
<sequence length="58" mass="6793">MYACLFMHLFLHFAIPPLEDSKIPNAPGKTGRYKFLTVRLNGRAKRCFWLVISAYIIY</sequence>
<accession>A0A0E9SBK7</accession>
<reference evidence="1" key="1">
    <citation type="submission" date="2014-11" db="EMBL/GenBank/DDBJ databases">
        <authorList>
            <person name="Amaro Gonzalez C."/>
        </authorList>
    </citation>
    <scope>NUCLEOTIDE SEQUENCE</scope>
</reference>
<protein>
    <submittedName>
        <fullName evidence="1">Uncharacterized protein</fullName>
    </submittedName>
</protein>
<name>A0A0E9SBK7_ANGAN</name>
<organism evidence="1">
    <name type="scientific">Anguilla anguilla</name>
    <name type="common">European freshwater eel</name>
    <name type="synonym">Muraena anguilla</name>
    <dbReference type="NCBI Taxonomy" id="7936"/>
    <lineage>
        <taxon>Eukaryota</taxon>
        <taxon>Metazoa</taxon>
        <taxon>Chordata</taxon>
        <taxon>Craniata</taxon>
        <taxon>Vertebrata</taxon>
        <taxon>Euteleostomi</taxon>
        <taxon>Actinopterygii</taxon>
        <taxon>Neopterygii</taxon>
        <taxon>Teleostei</taxon>
        <taxon>Anguilliformes</taxon>
        <taxon>Anguillidae</taxon>
        <taxon>Anguilla</taxon>
    </lineage>
</organism>
<reference evidence="1" key="2">
    <citation type="journal article" date="2015" name="Fish Shellfish Immunol.">
        <title>Early steps in the European eel (Anguilla anguilla)-Vibrio vulnificus interaction in the gills: Role of the RtxA13 toxin.</title>
        <authorList>
            <person name="Callol A."/>
            <person name="Pajuelo D."/>
            <person name="Ebbesson L."/>
            <person name="Teles M."/>
            <person name="MacKenzie S."/>
            <person name="Amaro C."/>
        </authorList>
    </citation>
    <scope>NUCLEOTIDE SEQUENCE</scope>
</reference>